<dbReference type="SUPFAM" id="SSF102405">
    <property type="entry name" value="MCP/YpsA-like"/>
    <property type="match status" value="1"/>
</dbReference>
<comment type="caution">
    <text evidence="3">The sequence shown here is derived from an EMBL/GenBank/DDBJ whole genome shotgun (WGS) entry which is preliminary data.</text>
</comment>
<dbReference type="PANTHER" id="PTHR43393">
    <property type="entry name" value="CYTOKININ RIBOSIDE 5'-MONOPHOSPHATE PHOSPHORIBOHYDROLASE"/>
    <property type="match status" value="1"/>
</dbReference>
<keyword evidence="1" id="KW-0378">Hydrolase</keyword>
<dbReference type="FunFam" id="3.40.50.450:FF:000011">
    <property type="entry name" value="TIGR00730 family Rossman fold protein"/>
    <property type="match status" value="1"/>
</dbReference>
<evidence type="ECO:0000313" key="4">
    <source>
        <dbReference type="Proteomes" id="UP000294071"/>
    </source>
</evidence>
<dbReference type="Proteomes" id="UP000294071">
    <property type="component" value="Unassembled WGS sequence"/>
</dbReference>
<dbReference type="GO" id="GO:0009691">
    <property type="term" value="P:cytokinin biosynthetic process"/>
    <property type="evidence" value="ECO:0007669"/>
    <property type="project" value="UniProtKB-UniRule"/>
</dbReference>
<dbReference type="AlphaFoldDB" id="A0A4Q2S1L4"/>
<comment type="catalytic activity">
    <reaction evidence="1">
        <text>N(6)-(dimethylallyl)adenosine 5'-phosphate + H2O = N(6)-dimethylallyladenine + D-ribose 5-phosphate</text>
        <dbReference type="Rhea" id="RHEA:48560"/>
        <dbReference type="ChEBI" id="CHEBI:15377"/>
        <dbReference type="ChEBI" id="CHEBI:17660"/>
        <dbReference type="ChEBI" id="CHEBI:57526"/>
        <dbReference type="ChEBI" id="CHEBI:78346"/>
        <dbReference type="EC" id="3.2.2.n1"/>
    </reaction>
</comment>
<proteinExistence type="inferred from homology"/>
<gene>
    <name evidence="3" type="ORF">EUA93_12465</name>
</gene>
<dbReference type="PANTHER" id="PTHR43393:SF2">
    <property type="entry name" value="CYTOKININ RIBOSIDE 5'-MONOPHOSPHATE PHOSPHORIBOHYDROLASE"/>
    <property type="match status" value="1"/>
</dbReference>
<evidence type="ECO:0000256" key="2">
    <source>
        <dbReference type="SAM" id="MobiDB-lite"/>
    </source>
</evidence>
<dbReference type="InterPro" id="IPR052341">
    <property type="entry name" value="LOG_family_nucleotidases"/>
</dbReference>
<sequence length="249" mass="26760">MSTSPEPADRMTGPVIERRGQVTEGSTTDQHLLDSRGPTDWVHTDPWRVLRIQAEFVEGFGALAELGPAIGVFGSARTRPDHPHYAVAEEAGRKLTEAGFAVITGGGPGAMEAANKGACEAGGVSVGLGIELPFESGLNQWVDKGINFRYFFARKTMFVKYSQGFVVLPGGLGTLDELFEALTLVQTQKVTSFPIVLIGTDYWTGLLDWLRGTALADGKINVSDLDMMVLTDDVDEAVAIMVAAREDGR</sequence>
<keyword evidence="4" id="KW-1185">Reference proteome</keyword>
<name>A0A4Q2S1L4_9ACTN</name>
<dbReference type="InterPro" id="IPR005269">
    <property type="entry name" value="LOG"/>
</dbReference>
<dbReference type="InterPro" id="IPR031100">
    <property type="entry name" value="LOG_fam"/>
</dbReference>
<dbReference type="EMBL" id="SDWT01000001">
    <property type="protein sequence ID" value="RYB95086.1"/>
    <property type="molecule type" value="Genomic_DNA"/>
</dbReference>
<dbReference type="OrthoDB" id="9801098at2"/>
<keyword evidence="1" id="KW-0203">Cytokinin biosynthesis</keyword>
<dbReference type="Gene3D" id="3.40.50.450">
    <property type="match status" value="1"/>
</dbReference>
<protein>
    <recommendedName>
        <fullName evidence="1">Cytokinin riboside 5'-monophosphate phosphoribohydrolase</fullName>
        <ecNumber evidence="1">3.2.2.n1</ecNumber>
    </recommendedName>
</protein>
<evidence type="ECO:0000256" key="1">
    <source>
        <dbReference type="RuleBase" id="RU363015"/>
    </source>
</evidence>
<dbReference type="RefSeq" id="WP_129400430.1">
    <property type="nucleotide sequence ID" value="NZ_SDWT01000001.1"/>
</dbReference>
<comment type="similarity">
    <text evidence="1">Belongs to the LOG family.</text>
</comment>
<dbReference type="GO" id="GO:0102682">
    <property type="term" value="F:cytokinin riboside 5'-monophosphate phosphoribohydrolase activity"/>
    <property type="evidence" value="ECO:0007669"/>
    <property type="project" value="RHEA"/>
</dbReference>
<organism evidence="3 4">
    <name type="scientific">Nocardioides oleivorans</name>
    <dbReference type="NCBI Taxonomy" id="273676"/>
    <lineage>
        <taxon>Bacteria</taxon>
        <taxon>Bacillati</taxon>
        <taxon>Actinomycetota</taxon>
        <taxon>Actinomycetes</taxon>
        <taxon>Propionibacteriales</taxon>
        <taxon>Nocardioidaceae</taxon>
        <taxon>Nocardioides</taxon>
    </lineage>
</organism>
<reference evidence="3 4" key="1">
    <citation type="submission" date="2019-01" db="EMBL/GenBank/DDBJ databases">
        <title>Novel species of Nocardioides.</title>
        <authorList>
            <person name="Liu Q."/>
            <person name="Xin Y.-H."/>
        </authorList>
    </citation>
    <scope>NUCLEOTIDE SEQUENCE [LARGE SCALE GENOMIC DNA]</scope>
    <source>
        <strain evidence="3 4">CGMCC 4.6882</strain>
    </source>
</reference>
<accession>A0A4Q2S1L4</accession>
<comment type="catalytic activity">
    <reaction evidence="1">
        <text>9-ribosyl-trans-zeatin 5'-phosphate + H2O = trans-zeatin + D-ribose 5-phosphate</text>
        <dbReference type="Rhea" id="RHEA:48564"/>
        <dbReference type="ChEBI" id="CHEBI:15377"/>
        <dbReference type="ChEBI" id="CHEBI:16522"/>
        <dbReference type="ChEBI" id="CHEBI:78346"/>
        <dbReference type="ChEBI" id="CHEBI:87947"/>
        <dbReference type="EC" id="3.2.2.n1"/>
    </reaction>
</comment>
<dbReference type="GO" id="GO:0005829">
    <property type="term" value="C:cytosol"/>
    <property type="evidence" value="ECO:0007669"/>
    <property type="project" value="TreeGrafter"/>
</dbReference>
<evidence type="ECO:0000313" key="3">
    <source>
        <dbReference type="EMBL" id="RYB95086.1"/>
    </source>
</evidence>
<dbReference type="EC" id="3.2.2.n1" evidence="1"/>
<dbReference type="NCBIfam" id="TIGR00730">
    <property type="entry name" value="Rossman fold protein, TIGR00730 family"/>
    <property type="match status" value="1"/>
</dbReference>
<dbReference type="Pfam" id="PF03641">
    <property type="entry name" value="Lysine_decarbox"/>
    <property type="match status" value="1"/>
</dbReference>
<feature type="region of interest" description="Disordered" evidence="2">
    <location>
        <begin position="1"/>
        <end position="37"/>
    </location>
</feature>